<reference evidence="3" key="1">
    <citation type="submission" date="2020-07" db="EMBL/GenBank/DDBJ databases">
        <title>Draft Genome Sequence of a Deep-Sea Yeast, Naganishia (Cryptococcus) liquefaciens strain N6.</title>
        <authorList>
            <person name="Han Y.W."/>
            <person name="Kajitani R."/>
            <person name="Morimoto H."/>
            <person name="Parhat M."/>
            <person name="Tsubouchi H."/>
            <person name="Bakenova O."/>
            <person name="Ogata M."/>
            <person name="Argunhan B."/>
            <person name="Aoki R."/>
            <person name="Kajiwara S."/>
            <person name="Itoh T."/>
            <person name="Iwasaki H."/>
        </authorList>
    </citation>
    <scope>NUCLEOTIDE SEQUENCE</scope>
    <source>
        <strain evidence="3">N6</strain>
    </source>
</reference>
<feature type="region of interest" description="Disordered" evidence="2">
    <location>
        <begin position="59"/>
        <end position="87"/>
    </location>
</feature>
<feature type="compositionally biased region" description="Polar residues" evidence="2">
    <location>
        <begin position="507"/>
        <end position="532"/>
    </location>
</feature>
<feature type="compositionally biased region" description="Polar residues" evidence="2">
    <location>
        <begin position="204"/>
        <end position="214"/>
    </location>
</feature>
<dbReference type="OrthoDB" id="3365874at2759"/>
<feature type="region of interest" description="Disordered" evidence="2">
    <location>
        <begin position="193"/>
        <end position="267"/>
    </location>
</feature>
<feature type="compositionally biased region" description="Polar residues" evidence="2">
    <location>
        <begin position="356"/>
        <end position="366"/>
    </location>
</feature>
<keyword evidence="1" id="KW-0175">Coiled coil</keyword>
<feature type="region of interest" description="Disordered" evidence="2">
    <location>
        <begin position="574"/>
        <end position="604"/>
    </location>
</feature>
<dbReference type="CDD" id="cd14686">
    <property type="entry name" value="bZIP"/>
    <property type="match status" value="1"/>
</dbReference>
<evidence type="ECO:0000256" key="2">
    <source>
        <dbReference type="SAM" id="MobiDB-lite"/>
    </source>
</evidence>
<evidence type="ECO:0000313" key="3">
    <source>
        <dbReference type="EMBL" id="GHJ87354.1"/>
    </source>
</evidence>
<dbReference type="Proteomes" id="UP000620104">
    <property type="component" value="Unassembled WGS sequence"/>
</dbReference>
<evidence type="ECO:0008006" key="5">
    <source>
        <dbReference type="Google" id="ProtNLM"/>
    </source>
</evidence>
<proteinExistence type="predicted"/>
<comment type="caution">
    <text evidence="3">The sequence shown here is derived from an EMBL/GenBank/DDBJ whole genome shotgun (WGS) entry which is preliminary data.</text>
</comment>
<feature type="region of interest" description="Disordered" evidence="2">
    <location>
        <begin position="337"/>
        <end position="370"/>
    </location>
</feature>
<name>A0A8H3YF90_9TREE</name>
<feature type="coiled-coil region" evidence="1">
    <location>
        <begin position="24"/>
        <end position="58"/>
    </location>
</feature>
<feature type="coiled-coil region" evidence="1">
    <location>
        <begin position="89"/>
        <end position="123"/>
    </location>
</feature>
<evidence type="ECO:0000313" key="4">
    <source>
        <dbReference type="Proteomes" id="UP000620104"/>
    </source>
</evidence>
<accession>A0A8H3YF90</accession>
<protein>
    <recommendedName>
        <fullName evidence="5">BZIP domain-containing protein</fullName>
    </recommendedName>
</protein>
<dbReference type="EMBL" id="BLZA01000021">
    <property type="protein sequence ID" value="GHJ87354.1"/>
    <property type="molecule type" value="Genomic_DNA"/>
</dbReference>
<gene>
    <name evidence="3" type="ORF">NliqN6_3756</name>
</gene>
<dbReference type="AlphaFoldDB" id="A0A8H3YF90"/>
<evidence type="ECO:0000256" key="1">
    <source>
        <dbReference type="SAM" id="Coils"/>
    </source>
</evidence>
<organism evidence="3 4">
    <name type="scientific">Naganishia liquefaciens</name>
    <dbReference type="NCBI Taxonomy" id="104408"/>
    <lineage>
        <taxon>Eukaryota</taxon>
        <taxon>Fungi</taxon>
        <taxon>Dikarya</taxon>
        <taxon>Basidiomycota</taxon>
        <taxon>Agaricomycotina</taxon>
        <taxon>Tremellomycetes</taxon>
        <taxon>Filobasidiales</taxon>
        <taxon>Filobasidiaceae</taxon>
        <taxon>Naganishia</taxon>
    </lineage>
</organism>
<feature type="compositionally biased region" description="Low complexity" evidence="2">
    <location>
        <begin position="69"/>
        <end position="87"/>
    </location>
</feature>
<feature type="compositionally biased region" description="Polar residues" evidence="2">
    <location>
        <begin position="247"/>
        <end position="257"/>
    </location>
</feature>
<feature type="region of interest" description="Disordered" evidence="2">
    <location>
        <begin position="507"/>
        <end position="535"/>
    </location>
</feature>
<sequence length="654" mass="70630">MTRGRAPNLSLPLTKALAQQRDYRARKAANIARLETENEQLRSENSRLIRELDVLRKEREHGRDRQHQLSNPLSTSASASPTTASSEANARMLAEYQHLRANYEALEAEVRRKEHVLQVLRDKERESFARLEGLLKQSYDLVGSDIAYRPNPTAIYPLPSTIKEESLHHASTTPALAPPEPYGASTLSLTEKPASFANGHSPGNRDSQFLSDSSFAPGARTTGKCIQRESSVSPVSDEWRANKRLRSSSTAMTQVDRPQQVGEYPPLASHNRYDARESVLTHSLPHIVPHATEGPGGLLPLQYRRSSYTHLHSTSNRHPELTHAMYPLENGLLPTNASLAGKSSLPRDRSGRKFTRPSSSLTNDPSTGFLKDDAACRDGPFPDIRLPPALVSREDPCTVGIRSNDLRPSTVGTEKLPDMQSQGILSTDEPRAFDRPSELIDSATFQILPDGSLRPRSAITSSGICQQSEQSGGCEPRTKCAASCVESAMRSAGSAAIIRNCESPAANTAPRSELPSINNLAPRTSEENSLGNAASDAPPVSGCCNGLFDCTSLPSSLWMPLHAMSTSYERGNVASQPPMGISKAGATSPQSYNRSERSIPLDSGASLPNADIANLVNGTVKPELATPPEGEKGKLLASGTGEECCFGIVQCDAS</sequence>
<keyword evidence="4" id="KW-1185">Reference proteome</keyword>